<evidence type="ECO:0000313" key="5">
    <source>
        <dbReference type="Proteomes" id="UP000000437"/>
    </source>
</evidence>
<dbReference type="AlphaFoldDB" id="A0A8M3BDY2"/>
<evidence type="ECO:0000259" key="2">
    <source>
        <dbReference type="PROSITE" id="PS50106"/>
    </source>
</evidence>
<dbReference type="SUPFAM" id="SSF50156">
    <property type="entry name" value="PDZ domain-like"/>
    <property type="match status" value="1"/>
</dbReference>
<dbReference type="PROSITE" id="PS50106">
    <property type="entry name" value="PDZ"/>
    <property type="match status" value="1"/>
</dbReference>
<dbReference type="PROSITE" id="PS50200">
    <property type="entry name" value="RA"/>
    <property type="match status" value="1"/>
</dbReference>
<dbReference type="InterPro" id="IPR008984">
    <property type="entry name" value="SMAD_FHA_dom_sf"/>
</dbReference>
<dbReference type="CDD" id="cd17116">
    <property type="entry name" value="RA_Radil_like"/>
    <property type="match status" value="1"/>
</dbReference>
<dbReference type="Pfam" id="PF01843">
    <property type="entry name" value="DIL"/>
    <property type="match status" value="1"/>
</dbReference>
<dbReference type="PROSITE" id="PS51126">
    <property type="entry name" value="DILUTE"/>
    <property type="match status" value="1"/>
</dbReference>
<evidence type="ECO:0000256" key="1">
    <source>
        <dbReference type="SAM" id="MobiDB-lite"/>
    </source>
</evidence>
<dbReference type="PANTHER" id="PTHR16027:SF4">
    <property type="entry name" value="RAS-INTERACTING PROTEIN 1"/>
    <property type="match status" value="1"/>
</dbReference>
<feature type="compositionally biased region" description="Low complexity" evidence="1">
    <location>
        <begin position="40"/>
        <end position="57"/>
    </location>
</feature>
<dbReference type="CDD" id="cd15472">
    <property type="entry name" value="Myo5p-like_CBD_Rasip1"/>
    <property type="match status" value="1"/>
</dbReference>
<dbReference type="SMART" id="SM00314">
    <property type="entry name" value="RA"/>
    <property type="match status" value="1"/>
</dbReference>
<dbReference type="Pfam" id="PF00788">
    <property type="entry name" value="RA"/>
    <property type="match status" value="1"/>
</dbReference>
<evidence type="ECO:0000259" key="4">
    <source>
        <dbReference type="PROSITE" id="PS51126"/>
    </source>
</evidence>
<feature type="domain" description="Dilute" evidence="4">
    <location>
        <begin position="552"/>
        <end position="814"/>
    </location>
</feature>
<dbReference type="KEGG" id="dre:572157"/>
<feature type="domain" description="Ras-associating" evidence="3">
    <location>
        <begin position="104"/>
        <end position="205"/>
    </location>
</feature>
<dbReference type="InterPro" id="IPR000159">
    <property type="entry name" value="RA_dom"/>
</dbReference>
<dbReference type="CDD" id="cd06690">
    <property type="entry name" value="PDZ_Radil-like"/>
    <property type="match status" value="1"/>
</dbReference>
<evidence type="ECO:0000313" key="7">
    <source>
        <dbReference type="ZFIN" id="ZDB-GENE-121214-224"/>
    </source>
</evidence>
<feature type="compositionally biased region" description="Basic residues" evidence="1">
    <location>
        <begin position="30"/>
        <end position="39"/>
    </location>
</feature>
<evidence type="ECO:0000259" key="3">
    <source>
        <dbReference type="PROSITE" id="PS50200"/>
    </source>
</evidence>
<dbReference type="Gene3D" id="3.10.20.90">
    <property type="entry name" value="Phosphatidylinositol 3-kinase Catalytic Subunit, Chain A, domain 1"/>
    <property type="match status" value="1"/>
</dbReference>
<dbReference type="Gene3D" id="2.60.200.20">
    <property type="match status" value="1"/>
</dbReference>
<dbReference type="AGR" id="ZFIN:ZDB-GENE-121214-224"/>
<organism evidence="5 6">
    <name type="scientific">Danio rerio</name>
    <name type="common">Zebrafish</name>
    <name type="synonym">Brachydanio rerio</name>
    <dbReference type="NCBI Taxonomy" id="7955"/>
    <lineage>
        <taxon>Eukaryota</taxon>
        <taxon>Metazoa</taxon>
        <taxon>Chordata</taxon>
        <taxon>Craniata</taxon>
        <taxon>Vertebrata</taxon>
        <taxon>Euteleostomi</taxon>
        <taxon>Actinopterygii</taxon>
        <taxon>Neopterygii</taxon>
        <taxon>Teleostei</taxon>
        <taxon>Ostariophysi</taxon>
        <taxon>Cypriniformes</taxon>
        <taxon>Danionidae</taxon>
        <taxon>Danioninae</taxon>
        <taxon>Danio</taxon>
    </lineage>
</organism>
<name>A0A8M3BDY2_DANRE</name>
<reference evidence="6" key="1">
    <citation type="submission" date="2025-08" db="UniProtKB">
        <authorList>
            <consortium name="RefSeq"/>
        </authorList>
    </citation>
    <scope>IDENTIFICATION</scope>
    <source>
        <strain evidence="6">Tuebingen</strain>
        <tissue evidence="6">Fibroblasts and whole tissue</tissue>
    </source>
</reference>
<dbReference type="GO" id="GO:0007165">
    <property type="term" value="P:signal transduction"/>
    <property type="evidence" value="ECO:0007669"/>
    <property type="project" value="InterPro"/>
</dbReference>
<dbReference type="InterPro" id="IPR001478">
    <property type="entry name" value="PDZ"/>
</dbReference>
<accession>A0A8M3BDY2</accession>
<dbReference type="SUPFAM" id="SSF49879">
    <property type="entry name" value="SMAD/FHA domain"/>
    <property type="match status" value="1"/>
</dbReference>
<dbReference type="ZFIN" id="ZDB-GENE-121214-224">
    <property type="gene designation" value="radil2b"/>
</dbReference>
<dbReference type="Proteomes" id="UP000000437">
    <property type="component" value="Chromosome 12"/>
</dbReference>
<dbReference type="OrthoDB" id="3908708at2759"/>
<dbReference type="GeneID" id="572157"/>
<feature type="region of interest" description="Disordered" evidence="1">
    <location>
        <begin position="1"/>
        <end position="76"/>
    </location>
</feature>
<dbReference type="CTD" id="572157"/>
<gene>
    <name evidence="6 7" type="primary">radil2b</name>
</gene>
<dbReference type="GO" id="GO:0005911">
    <property type="term" value="C:cell-cell junction"/>
    <property type="evidence" value="ECO:0000318"/>
    <property type="project" value="GO_Central"/>
</dbReference>
<evidence type="ECO:0000313" key="6">
    <source>
        <dbReference type="RefSeq" id="XP_009304643.1"/>
    </source>
</evidence>
<feature type="region of interest" description="Disordered" evidence="1">
    <location>
        <begin position="879"/>
        <end position="901"/>
    </location>
</feature>
<dbReference type="SUPFAM" id="SSF54236">
    <property type="entry name" value="Ubiquitin-like"/>
    <property type="match status" value="1"/>
</dbReference>
<dbReference type="RefSeq" id="XP_009304643.1">
    <property type="nucleotide sequence ID" value="XM_009306368.5"/>
</dbReference>
<dbReference type="GO" id="GO:0035024">
    <property type="term" value="P:negative regulation of Rho protein signal transduction"/>
    <property type="evidence" value="ECO:0000318"/>
    <property type="project" value="GO_Central"/>
</dbReference>
<keyword evidence="5" id="KW-1185">Reference proteome</keyword>
<dbReference type="FunCoup" id="A0A8M3BDY2">
    <property type="interactions" value="134"/>
</dbReference>
<dbReference type="PANTHER" id="PTHR16027">
    <property type="entry name" value="DILUTE DOMAIN-CONTAINING PROTEIN YPR089W"/>
    <property type="match status" value="1"/>
</dbReference>
<dbReference type="Gene3D" id="2.30.42.10">
    <property type="match status" value="1"/>
</dbReference>
<dbReference type="InterPro" id="IPR036034">
    <property type="entry name" value="PDZ_sf"/>
</dbReference>
<proteinExistence type="predicted"/>
<dbReference type="InterPro" id="IPR029071">
    <property type="entry name" value="Ubiquitin-like_domsf"/>
</dbReference>
<protein>
    <submittedName>
        <fullName evidence="6">Ras-associating and dilute domain-containing protein isoform X1</fullName>
    </submittedName>
</protein>
<dbReference type="InterPro" id="IPR052072">
    <property type="entry name" value="Vascular_dev_regulator"/>
</dbReference>
<feature type="domain" description="PDZ" evidence="2">
    <location>
        <begin position="967"/>
        <end position="1053"/>
    </location>
</feature>
<dbReference type="InterPro" id="IPR002710">
    <property type="entry name" value="Dilute_dom"/>
</dbReference>
<dbReference type="GO" id="GO:0051020">
    <property type="term" value="F:GTPase binding"/>
    <property type="evidence" value="ECO:0000318"/>
    <property type="project" value="GO_Central"/>
</dbReference>
<dbReference type="SMART" id="SM00228">
    <property type="entry name" value="PDZ"/>
    <property type="match status" value="1"/>
</dbReference>
<dbReference type="Pfam" id="PF00595">
    <property type="entry name" value="PDZ"/>
    <property type="match status" value="1"/>
</dbReference>
<dbReference type="SMART" id="SM01132">
    <property type="entry name" value="DIL"/>
    <property type="match status" value="1"/>
</dbReference>
<dbReference type="GO" id="GO:0001525">
    <property type="term" value="P:angiogenesis"/>
    <property type="evidence" value="ECO:0000318"/>
    <property type="project" value="GO_Central"/>
</dbReference>
<dbReference type="InterPro" id="IPR037983">
    <property type="entry name" value="CBD_Rasip1/Radil"/>
</dbReference>
<sequence>MIGKERGSPASKPPPGASPAAAGLSATRGRFSRARRKHSNGSVQSSSSSGTGQSVESIGTRQPSRMRIRRQQQRLSAVFSRGETNADAAAVPDDPSELSNHITAPGILKIFGTEICEGANYKSVLATTHSSARELVKEALARYSVSKADAGEYVLCDVIGCVVNHSWRTECVRALGENEKPLLLQSLWKPREGFARRFEIQRKATLEEQNSRDEDTLTAGINAQARKLQKTRSRGKSVCVRDNDTLSLFKSLSETDLNSCTHTCTNHTHTPEAESLNTCTHTSTNHTRIPDTQCADGEREETESSDDNCTQYCIHPPTHCPYLLLLQGYSHRQDLLLYALVSSCTVFGHHVNLSDTESDVNAVCLWDPDLLERHCCIRRKDINTGPSLLKPLSGAAVQRNGAAVQDEVELRSGDFISIGEHYLLMFKDPTAPGAPLTTHTRPVLQQVCVECVCPRAFRNLQGEDLELVYDLQHEHTLLEEIFRLAEELHTHAHAHTHKLSVAFLLCVCVQRSVMHFSTADLRRLLLRVAERIQTSVWEKAKELAALQPENDRELLVALEAMLFWMSSSLQLLYFVQQEVPRLQKQKQPFITAHSDAVELHLAIEETLSVLEEVFMFSFQQCVYYITKVLYTLLPAVLDSHAFSASECVSVQRVLEVLMQTLQTLREHHLHPDVRSQLFSYLFYFSNTLLFNLLMERGSGGGFFCWSRGVQIRANLDLLLDWTEASGLSDLAQHFLLKLSSAVNLLATPRETLLQMSWSALRLEYPALNAAQLHHLLSQYEPQRRCKHTCCWTPPTDTESCAAHTTADLLECFDAPPPLVLPGDGFPLQLNRAVTDLSLIQSLQLLQKRIQNITDPESATAHTHTPPHVSAVVMEAKRTKLKVPPKARLEPSGHSELQFPPDLDSCGDLLSQTLQNLELQDEDGSVAALDSSCLLTPPNTPRQTEDDAEQSECNEAAVGDDEDEDVFVLELQRAACGLGLLLVDGEETAGLGVSGIFIKSILPDSPAALSERLKSGDRILAVNGKSLSGVDYQTGMDLIQTSGERPRLLVSRSYRTIRETPANSLCDLGD</sequence>